<dbReference type="Gene3D" id="2.130.10.80">
    <property type="entry name" value="Galactose oxidase/kelch, beta-propeller"/>
    <property type="match status" value="1"/>
</dbReference>
<dbReference type="PANTHER" id="PTHR32208:SF62">
    <property type="entry name" value="OXIDASE, PUTATIVE, EXPRESSED-RELATED"/>
    <property type="match status" value="1"/>
</dbReference>
<evidence type="ECO:0000259" key="1">
    <source>
        <dbReference type="Pfam" id="PF07250"/>
    </source>
</evidence>
<dbReference type="Pfam" id="PF07250">
    <property type="entry name" value="Glyoxal_oxid_N"/>
    <property type="match status" value="1"/>
</dbReference>
<dbReference type="EMBL" id="JACGWJ010000023">
    <property type="protein sequence ID" value="KAL0325833.1"/>
    <property type="molecule type" value="Genomic_DNA"/>
</dbReference>
<name>A0AAW2M4B5_SESRA</name>
<dbReference type="AlphaFoldDB" id="A0AAW2M4B5"/>
<reference evidence="2" key="1">
    <citation type="submission" date="2020-06" db="EMBL/GenBank/DDBJ databases">
        <authorList>
            <person name="Li T."/>
            <person name="Hu X."/>
            <person name="Zhang T."/>
            <person name="Song X."/>
            <person name="Zhang H."/>
            <person name="Dai N."/>
            <person name="Sheng W."/>
            <person name="Hou X."/>
            <person name="Wei L."/>
        </authorList>
    </citation>
    <scope>NUCLEOTIDE SEQUENCE</scope>
    <source>
        <strain evidence="2">G02</strain>
        <tissue evidence="2">Leaf</tissue>
    </source>
</reference>
<feature type="domain" description="Glyoxal oxidase N-terminal" evidence="1">
    <location>
        <begin position="1"/>
        <end position="112"/>
    </location>
</feature>
<gene>
    <name evidence="2" type="ORF">Sradi_5152600</name>
</gene>
<accession>A0AAW2M4B5</accession>
<dbReference type="SUPFAM" id="SSF50965">
    <property type="entry name" value="Galactose oxidase, central domain"/>
    <property type="match status" value="1"/>
</dbReference>
<dbReference type="InterPro" id="IPR009880">
    <property type="entry name" value="Glyoxal_oxidase_N"/>
</dbReference>
<evidence type="ECO:0000313" key="2">
    <source>
        <dbReference type="EMBL" id="KAL0325833.1"/>
    </source>
</evidence>
<reference evidence="2" key="2">
    <citation type="journal article" date="2024" name="Plant">
        <title>Genomic evolution and insights into agronomic trait innovations of Sesamum species.</title>
        <authorList>
            <person name="Miao H."/>
            <person name="Wang L."/>
            <person name="Qu L."/>
            <person name="Liu H."/>
            <person name="Sun Y."/>
            <person name="Le M."/>
            <person name="Wang Q."/>
            <person name="Wei S."/>
            <person name="Zheng Y."/>
            <person name="Lin W."/>
            <person name="Duan Y."/>
            <person name="Cao H."/>
            <person name="Xiong S."/>
            <person name="Wang X."/>
            <person name="Wei L."/>
            <person name="Li C."/>
            <person name="Ma Q."/>
            <person name="Ju M."/>
            <person name="Zhao R."/>
            <person name="Li G."/>
            <person name="Mu C."/>
            <person name="Tian Q."/>
            <person name="Mei H."/>
            <person name="Zhang T."/>
            <person name="Gao T."/>
            <person name="Zhang H."/>
        </authorList>
    </citation>
    <scope>NUCLEOTIDE SEQUENCE</scope>
    <source>
        <strain evidence="2">G02</strain>
    </source>
</reference>
<proteinExistence type="predicted"/>
<dbReference type="InterPro" id="IPR011043">
    <property type="entry name" value="Gal_Oxase/kelch_b-propeller"/>
</dbReference>
<sequence>METMPMGRVMSDMLLLPNGEVLIINGAGLGTAGWELGRSPVLAPVIYRPDNPVGSRFEVQNPSSTPRMYHSTAVLLRDGRVLVGGSNPHTYYNFTGVLFPTDLTLQAFSPRYLDPKLAYLRPNIISPVHNLKSGTGNNYRSGSRFLRVG</sequence>
<dbReference type="PANTHER" id="PTHR32208">
    <property type="entry name" value="SECRETED PROTEIN-RELATED"/>
    <property type="match status" value="1"/>
</dbReference>
<organism evidence="2">
    <name type="scientific">Sesamum radiatum</name>
    <name type="common">Black benniseed</name>
    <dbReference type="NCBI Taxonomy" id="300843"/>
    <lineage>
        <taxon>Eukaryota</taxon>
        <taxon>Viridiplantae</taxon>
        <taxon>Streptophyta</taxon>
        <taxon>Embryophyta</taxon>
        <taxon>Tracheophyta</taxon>
        <taxon>Spermatophyta</taxon>
        <taxon>Magnoliopsida</taxon>
        <taxon>eudicotyledons</taxon>
        <taxon>Gunneridae</taxon>
        <taxon>Pentapetalae</taxon>
        <taxon>asterids</taxon>
        <taxon>lamiids</taxon>
        <taxon>Lamiales</taxon>
        <taxon>Pedaliaceae</taxon>
        <taxon>Sesamum</taxon>
    </lineage>
</organism>
<protein>
    <submittedName>
        <fullName evidence="2">Aldehyde oxidase GLOX1</fullName>
    </submittedName>
</protein>
<comment type="caution">
    <text evidence="2">The sequence shown here is derived from an EMBL/GenBank/DDBJ whole genome shotgun (WGS) entry which is preliminary data.</text>
</comment>
<dbReference type="InterPro" id="IPR037293">
    <property type="entry name" value="Gal_Oxidase_central_sf"/>
</dbReference>